<dbReference type="EMBL" id="JAVTLL010000051">
    <property type="protein sequence ID" value="MDT7847476.1"/>
    <property type="molecule type" value="Genomic_DNA"/>
</dbReference>
<proteinExistence type="predicted"/>
<evidence type="ECO:0000313" key="2">
    <source>
        <dbReference type="EMBL" id="MDT7847476.1"/>
    </source>
</evidence>
<evidence type="ECO:0000256" key="1">
    <source>
        <dbReference type="SAM" id="MobiDB-lite"/>
    </source>
</evidence>
<dbReference type="SUPFAM" id="SSF53474">
    <property type="entry name" value="alpha/beta-Hydrolases"/>
    <property type="match status" value="1"/>
</dbReference>
<keyword evidence="3" id="KW-1185">Reference proteome</keyword>
<feature type="compositionally biased region" description="Basic and acidic residues" evidence="1">
    <location>
        <begin position="1"/>
        <end position="10"/>
    </location>
</feature>
<evidence type="ECO:0000313" key="3">
    <source>
        <dbReference type="Proteomes" id="UP001257948"/>
    </source>
</evidence>
<reference evidence="3" key="1">
    <citation type="submission" date="2023-07" db="EMBL/GenBank/DDBJ databases">
        <title>Draft genome sequence of the endophytic actinobacterium Streptomyces justiciae WPN32, a potential antibiotic producer.</title>
        <authorList>
            <person name="Yasawong M."/>
            <person name="Pana W."/>
            <person name="Ganta P."/>
            <person name="Santapan N."/>
            <person name="Songngamsuk T."/>
            <person name="Phatcharaharikarn M."/>
            <person name="Kerdtoob S."/>
            <person name="Nantapong N."/>
        </authorList>
    </citation>
    <scope>NUCLEOTIDE SEQUENCE [LARGE SCALE GENOMIC DNA]</scope>
    <source>
        <strain evidence="3">WPN32</strain>
    </source>
</reference>
<sequence length="63" mass="6818">MVLHGERDGDNLVGTTEDKDEPFDGPYERAVLPGVGHFPPREAPAATAQAMLRLAGEMTAVRR</sequence>
<dbReference type="InterPro" id="IPR029058">
    <property type="entry name" value="AB_hydrolase_fold"/>
</dbReference>
<dbReference type="Gene3D" id="3.40.50.1820">
    <property type="entry name" value="alpha/beta hydrolase"/>
    <property type="match status" value="1"/>
</dbReference>
<dbReference type="Proteomes" id="UP001257948">
    <property type="component" value="Unassembled WGS sequence"/>
</dbReference>
<dbReference type="GO" id="GO:0016787">
    <property type="term" value="F:hydrolase activity"/>
    <property type="evidence" value="ECO:0007669"/>
    <property type="project" value="UniProtKB-KW"/>
</dbReference>
<protein>
    <submittedName>
        <fullName evidence="2">Alpha/beta hydrolase</fullName>
    </submittedName>
</protein>
<gene>
    <name evidence="2" type="ORF">RQC66_42850</name>
</gene>
<name>A0ABU3M7H4_9ACTN</name>
<organism evidence="2 3">
    <name type="scientific">Streptomyces justiciae</name>
    <dbReference type="NCBI Taxonomy" id="2780140"/>
    <lineage>
        <taxon>Bacteria</taxon>
        <taxon>Bacillati</taxon>
        <taxon>Actinomycetota</taxon>
        <taxon>Actinomycetes</taxon>
        <taxon>Kitasatosporales</taxon>
        <taxon>Streptomycetaceae</taxon>
        <taxon>Streptomyces</taxon>
    </lineage>
</organism>
<comment type="caution">
    <text evidence="2">The sequence shown here is derived from an EMBL/GenBank/DDBJ whole genome shotgun (WGS) entry which is preliminary data.</text>
</comment>
<accession>A0ABU3M7H4</accession>
<keyword evidence="2" id="KW-0378">Hydrolase</keyword>
<dbReference type="RefSeq" id="WP_314207690.1">
    <property type="nucleotide sequence ID" value="NZ_JAVTLL010000051.1"/>
</dbReference>
<feature type="region of interest" description="Disordered" evidence="1">
    <location>
        <begin position="1"/>
        <end position="27"/>
    </location>
</feature>